<dbReference type="InterPro" id="IPR036890">
    <property type="entry name" value="HATPase_C_sf"/>
</dbReference>
<keyword evidence="7" id="KW-0175">Coiled coil</keyword>
<dbReference type="PRINTS" id="PR00344">
    <property type="entry name" value="BCTRLSENSOR"/>
</dbReference>
<dbReference type="InterPro" id="IPR003661">
    <property type="entry name" value="HisK_dim/P_dom"/>
</dbReference>
<evidence type="ECO:0000313" key="9">
    <source>
        <dbReference type="EMBL" id="OKH14514.1"/>
    </source>
</evidence>
<dbReference type="InterPro" id="IPR004358">
    <property type="entry name" value="Sig_transdc_His_kin-like_C"/>
</dbReference>
<dbReference type="SMART" id="SM00387">
    <property type="entry name" value="HATPase_c"/>
    <property type="match status" value="1"/>
</dbReference>
<proteinExistence type="predicted"/>
<sequence length="483" mass="54570">MVSPHLSLSPELFTKAFPFHFVFNRQREILQAGAVLERISGEQIIGSKFEQYFQINRPNVAVNFDAIQKQSRALFMLEFIQNGMQLKGQMMYQPEEELIFFLCSPWITDTVHLTPLNIKLKDFAIHDPIVDFLFLLQAKNSALADAEKLTAELTKQRAELQRALAIQENLAKVAEEQAQKLEQSLRELRHTQAQLIQAEKMSSLGQLVAGIAHEINNPVNFIYANLDYVEQYTQDLLKLLILCKTFNFHIVPKIQDYIRKNELDYILEDLPKTINSMRIGAERIRDIVCSLRNFSRLDEAEVKRVNLHEGIESTLLILQNRFKAKGDKPGIEIVKNYGNLPLIECYPGQLNQVFMNIISNAIDAIESNNIKDSSIGIQDNLNKITITTEVLETSYIAIRIADNGPGMTEGVKAKLFDPFFTTKPVGKGTGLGLSISYQIVVEKHGGKLTCVSEPGQGSEFCIEIPISVDRQTVNDIRSLSCVI</sequence>
<evidence type="ECO:0000256" key="4">
    <source>
        <dbReference type="ARBA" id="ARBA00022777"/>
    </source>
</evidence>
<keyword evidence="4 9" id="KW-0808">Transferase</keyword>
<dbReference type="Gene3D" id="1.10.287.130">
    <property type="match status" value="1"/>
</dbReference>
<dbReference type="EMBL" id="MRCA01000004">
    <property type="protein sequence ID" value="OKH14514.1"/>
    <property type="molecule type" value="Genomic_DNA"/>
</dbReference>
<evidence type="ECO:0000259" key="8">
    <source>
        <dbReference type="PROSITE" id="PS50109"/>
    </source>
</evidence>
<keyword evidence="3" id="KW-0547">Nucleotide-binding</keyword>
<dbReference type="SUPFAM" id="SSF55874">
    <property type="entry name" value="ATPase domain of HSP90 chaperone/DNA topoisomerase II/histidine kinase"/>
    <property type="match status" value="1"/>
</dbReference>
<feature type="coiled-coil region" evidence="7">
    <location>
        <begin position="136"/>
        <end position="201"/>
    </location>
</feature>
<dbReference type="Pfam" id="PF02518">
    <property type="entry name" value="HATPase_c"/>
    <property type="match status" value="1"/>
</dbReference>
<keyword evidence="6" id="KW-0141">cGMP biosynthesis</keyword>
<gene>
    <name evidence="9" type="ORF">NIES592_10755</name>
</gene>
<evidence type="ECO:0000256" key="6">
    <source>
        <dbReference type="ARBA" id="ARBA00023293"/>
    </source>
</evidence>
<evidence type="ECO:0000256" key="3">
    <source>
        <dbReference type="ARBA" id="ARBA00022741"/>
    </source>
</evidence>
<dbReference type="OrthoDB" id="9773246at2"/>
<dbReference type="Gene3D" id="3.30.450.260">
    <property type="entry name" value="Haem NO binding associated domain"/>
    <property type="match status" value="1"/>
</dbReference>
<dbReference type="SUPFAM" id="SSF47384">
    <property type="entry name" value="Homodimeric domain of signal transducing histidine kinase"/>
    <property type="match status" value="1"/>
</dbReference>
<dbReference type="Pfam" id="PF07701">
    <property type="entry name" value="HNOBA"/>
    <property type="match status" value="2"/>
</dbReference>
<evidence type="ECO:0000256" key="5">
    <source>
        <dbReference type="ARBA" id="ARBA00023012"/>
    </source>
</evidence>
<dbReference type="PANTHER" id="PTHR43065:SF50">
    <property type="entry name" value="HISTIDINE KINASE"/>
    <property type="match status" value="1"/>
</dbReference>
<name>A0A1U7H0Y3_9CYAN</name>
<dbReference type="CDD" id="cd00082">
    <property type="entry name" value="HisKA"/>
    <property type="match status" value="1"/>
</dbReference>
<dbReference type="AlphaFoldDB" id="A0A1U7H0Y3"/>
<reference evidence="9 10" key="1">
    <citation type="submission" date="2016-11" db="EMBL/GenBank/DDBJ databases">
        <title>Draft Genome Sequences of Nine Cyanobacterial Strains from Diverse Habitats.</title>
        <authorList>
            <person name="Zhu T."/>
            <person name="Hou S."/>
            <person name="Lu X."/>
            <person name="Hess W.R."/>
        </authorList>
    </citation>
    <scope>NUCLEOTIDE SEQUENCE [LARGE SCALE GENOMIC DNA]</scope>
    <source>
        <strain evidence="9 10">NIES-592</strain>
    </source>
</reference>
<keyword evidence="5" id="KW-0902">Two-component regulatory system</keyword>
<comment type="caution">
    <text evidence="9">The sequence shown here is derived from an EMBL/GenBank/DDBJ whole genome shotgun (WGS) entry which is preliminary data.</text>
</comment>
<evidence type="ECO:0000313" key="10">
    <source>
        <dbReference type="Proteomes" id="UP000186391"/>
    </source>
</evidence>
<evidence type="ECO:0000256" key="1">
    <source>
        <dbReference type="ARBA" id="ARBA00000085"/>
    </source>
</evidence>
<accession>A0A1U7H0Y3</accession>
<evidence type="ECO:0000256" key="7">
    <source>
        <dbReference type="SAM" id="Coils"/>
    </source>
</evidence>
<evidence type="ECO:0000256" key="2">
    <source>
        <dbReference type="ARBA" id="ARBA00022553"/>
    </source>
</evidence>
<dbReference type="GO" id="GO:0000155">
    <property type="term" value="F:phosphorelay sensor kinase activity"/>
    <property type="evidence" value="ECO:0007669"/>
    <property type="project" value="InterPro"/>
</dbReference>
<dbReference type="InterPro" id="IPR005467">
    <property type="entry name" value="His_kinase_dom"/>
</dbReference>
<dbReference type="RefSeq" id="WP_062248092.1">
    <property type="nucleotide sequence ID" value="NZ_MRCA01000004.1"/>
</dbReference>
<dbReference type="PANTHER" id="PTHR43065">
    <property type="entry name" value="SENSOR HISTIDINE KINASE"/>
    <property type="match status" value="1"/>
</dbReference>
<dbReference type="Proteomes" id="UP000186391">
    <property type="component" value="Unassembled WGS sequence"/>
</dbReference>
<protein>
    <submittedName>
        <fullName evidence="9">Histidine kinase</fullName>
    </submittedName>
</protein>
<comment type="catalytic activity">
    <reaction evidence="1">
        <text>ATP + protein L-histidine = ADP + protein N-phospho-L-histidine.</text>
        <dbReference type="EC" id="2.7.13.3"/>
    </reaction>
</comment>
<dbReference type="InterPro" id="IPR011645">
    <property type="entry name" value="HNOB_dom_associated"/>
</dbReference>
<dbReference type="InterPro" id="IPR003594">
    <property type="entry name" value="HATPase_dom"/>
</dbReference>
<keyword evidence="10" id="KW-1185">Reference proteome</keyword>
<organism evidence="9 10">
    <name type="scientific">Fischerella major NIES-592</name>
    <dbReference type="NCBI Taxonomy" id="210994"/>
    <lineage>
        <taxon>Bacteria</taxon>
        <taxon>Bacillati</taxon>
        <taxon>Cyanobacteriota</taxon>
        <taxon>Cyanophyceae</taxon>
        <taxon>Nostocales</taxon>
        <taxon>Hapalosiphonaceae</taxon>
        <taxon>Fischerella</taxon>
    </lineage>
</organism>
<keyword evidence="4 9" id="KW-0418">Kinase</keyword>
<dbReference type="PROSITE" id="PS50109">
    <property type="entry name" value="HIS_KIN"/>
    <property type="match status" value="1"/>
</dbReference>
<dbReference type="GO" id="GO:0000166">
    <property type="term" value="F:nucleotide binding"/>
    <property type="evidence" value="ECO:0007669"/>
    <property type="project" value="UniProtKB-KW"/>
</dbReference>
<dbReference type="Gene3D" id="3.30.565.10">
    <property type="entry name" value="Histidine kinase-like ATPase, C-terminal domain"/>
    <property type="match status" value="1"/>
</dbReference>
<dbReference type="InterPro" id="IPR042463">
    <property type="entry name" value="HNOB_dom_associated_sf"/>
</dbReference>
<feature type="domain" description="Histidine kinase" evidence="8">
    <location>
        <begin position="210"/>
        <end position="468"/>
    </location>
</feature>
<keyword evidence="2" id="KW-0597">Phosphoprotein</keyword>
<dbReference type="InterPro" id="IPR036097">
    <property type="entry name" value="HisK_dim/P_sf"/>
</dbReference>
<dbReference type="GO" id="GO:0004383">
    <property type="term" value="F:guanylate cyclase activity"/>
    <property type="evidence" value="ECO:0007669"/>
    <property type="project" value="InterPro"/>
</dbReference>